<keyword evidence="9" id="KW-0325">Glycoprotein</keyword>
<dbReference type="SUPFAM" id="SSF52343">
    <property type="entry name" value="Ferredoxin reductase-like, C-terminal NADP-linked domain"/>
    <property type="match status" value="1"/>
</dbReference>
<evidence type="ECO:0000256" key="12">
    <source>
        <dbReference type="SAM" id="SignalP"/>
    </source>
</evidence>
<keyword evidence="7" id="KW-0406">Ion transport</keyword>
<evidence type="ECO:0000256" key="11">
    <source>
        <dbReference type="SAM" id="Phobius"/>
    </source>
</evidence>
<dbReference type="PROSITE" id="PS51384">
    <property type="entry name" value="FAD_FR"/>
    <property type="match status" value="1"/>
</dbReference>
<dbReference type="PANTHER" id="PTHR32361">
    <property type="entry name" value="FERRIC/CUPRIC REDUCTASE TRANSMEMBRANE COMPONENT"/>
    <property type="match status" value="1"/>
</dbReference>
<feature type="transmembrane region" description="Helical" evidence="11">
    <location>
        <begin position="280"/>
        <end position="298"/>
    </location>
</feature>
<dbReference type="SFLD" id="SFLDS00052">
    <property type="entry name" value="Ferric_Reductase_Domain"/>
    <property type="match status" value="1"/>
</dbReference>
<dbReference type="EMBL" id="KL660000">
    <property type="protein sequence ID" value="KFA68120.1"/>
    <property type="molecule type" value="Genomic_DNA"/>
</dbReference>
<keyword evidence="5 11" id="KW-1133">Transmembrane helix</keyword>
<evidence type="ECO:0000256" key="3">
    <source>
        <dbReference type="ARBA" id="ARBA00022448"/>
    </source>
</evidence>
<feature type="transmembrane region" description="Helical" evidence="11">
    <location>
        <begin position="240"/>
        <end position="260"/>
    </location>
</feature>
<dbReference type="GO" id="GO:0000293">
    <property type="term" value="F:ferric-chelate reductase activity"/>
    <property type="evidence" value="ECO:0007669"/>
    <property type="project" value="UniProtKB-ARBA"/>
</dbReference>
<dbReference type="GO" id="GO:0015677">
    <property type="term" value="P:copper ion import"/>
    <property type="evidence" value="ECO:0007669"/>
    <property type="project" value="TreeGrafter"/>
</dbReference>
<comment type="subcellular location">
    <subcellularLocation>
        <location evidence="1">Membrane</location>
        <topology evidence="1">Multi-pass membrane protein</topology>
    </subcellularLocation>
</comment>
<evidence type="ECO:0000256" key="1">
    <source>
        <dbReference type="ARBA" id="ARBA00004141"/>
    </source>
</evidence>
<dbReference type="InterPro" id="IPR013130">
    <property type="entry name" value="Fe3_Rdtase_TM_dom"/>
</dbReference>
<feature type="signal peptide" evidence="12">
    <location>
        <begin position="1"/>
        <end position="28"/>
    </location>
</feature>
<feature type="transmembrane region" description="Helical" evidence="11">
    <location>
        <begin position="166"/>
        <end position="185"/>
    </location>
</feature>
<dbReference type="Pfam" id="PF08030">
    <property type="entry name" value="NAD_binding_6"/>
    <property type="match status" value="1"/>
</dbReference>
<evidence type="ECO:0000256" key="2">
    <source>
        <dbReference type="ARBA" id="ARBA00006278"/>
    </source>
</evidence>
<dbReference type="HOGENOM" id="CLU_010365_1_0_1"/>
<keyword evidence="3" id="KW-0813">Transport</keyword>
<dbReference type="Gene3D" id="3.40.50.80">
    <property type="entry name" value="Nucleotide-binding domain of ferredoxin-NADP reductase (FNR) module"/>
    <property type="match status" value="1"/>
</dbReference>
<evidence type="ECO:0000313" key="15">
    <source>
        <dbReference type="Proteomes" id="UP000028524"/>
    </source>
</evidence>
<dbReference type="Proteomes" id="UP000028524">
    <property type="component" value="Unassembled WGS sequence"/>
</dbReference>
<dbReference type="PANTHER" id="PTHR32361:SF9">
    <property type="entry name" value="FERRIC REDUCTASE TRANSMEMBRANE COMPONENT 3-RELATED"/>
    <property type="match status" value="1"/>
</dbReference>
<evidence type="ECO:0000256" key="7">
    <source>
        <dbReference type="ARBA" id="ARBA00023065"/>
    </source>
</evidence>
<keyword evidence="12" id="KW-0732">Signal</keyword>
<dbReference type="InParanoid" id="A0A084QVY5"/>
<keyword evidence="6" id="KW-0560">Oxidoreductase</keyword>
<dbReference type="GO" id="GO:0006879">
    <property type="term" value="P:intracellular iron ion homeostasis"/>
    <property type="evidence" value="ECO:0007669"/>
    <property type="project" value="TreeGrafter"/>
</dbReference>
<dbReference type="OMA" id="GWYMYYF"/>
<evidence type="ECO:0000313" key="14">
    <source>
        <dbReference type="EMBL" id="KFA68120.1"/>
    </source>
</evidence>
<dbReference type="FunCoup" id="A0A084QVY5">
    <property type="interactions" value="339"/>
</dbReference>
<comment type="similarity">
    <text evidence="2">Belongs to the ferric reductase (FRE) family.</text>
</comment>
<evidence type="ECO:0000259" key="13">
    <source>
        <dbReference type="PROSITE" id="PS51384"/>
    </source>
</evidence>
<name>A0A084QVY5_STAC4</name>
<dbReference type="STRING" id="1283841.A0A084QVY5"/>
<keyword evidence="8 11" id="KW-0472">Membrane</keyword>
<dbReference type="InterPro" id="IPR051410">
    <property type="entry name" value="Ferric/Cupric_Reductase"/>
</dbReference>
<dbReference type="SFLD" id="SFLDG01168">
    <property type="entry name" value="Ferric_reductase_subgroup_(FRE"/>
    <property type="match status" value="1"/>
</dbReference>
<dbReference type="OrthoDB" id="167398at2759"/>
<evidence type="ECO:0000256" key="10">
    <source>
        <dbReference type="SAM" id="MobiDB-lite"/>
    </source>
</evidence>
<dbReference type="CDD" id="cd06186">
    <property type="entry name" value="NOX_Duox_like_FAD_NADP"/>
    <property type="match status" value="1"/>
</dbReference>
<gene>
    <name evidence="14" type="ORF">S40285_02565</name>
</gene>
<feature type="compositionally biased region" description="Acidic residues" evidence="10">
    <location>
        <begin position="520"/>
        <end position="533"/>
    </location>
</feature>
<evidence type="ECO:0000256" key="4">
    <source>
        <dbReference type="ARBA" id="ARBA00022692"/>
    </source>
</evidence>
<proteinExistence type="inferred from homology"/>
<evidence type="ECO:0000256" key="8">
    <source>
        <dbReference type="ARBA" id="ARBA00023136"/>
    </source>
</evidence>
<reference evidence="14 15" key="1">
    <citation type="journal article" date="2014" name="BMC Genomics">
        <title>Comparative genome sequencing reveals chemotype-specific gene clusters in the toxigenic black mold Stachybotrys.</title>
        <authorList>
            <person name="Semeiks J."/>
            <person name="Borek D."/>
            <person name="Otwinowski Z."/>
            <person name="Grishin N.V."/>
        </authorList>
    </citation>
    <scope>NUCLEOTIDE SEQUENCE [LARGE SCALE GENOMIC DNA]</scope>
    <source>
        <strain evidence="14 15">IBT 40285</strain>
    </source>
</reference>
<evidence type="ECO:0000256" key="6">
    <source>
        <dbReference type="ARBA" id="ARBA00023002"/>
    </source>
</evidence>
<dbReference type="InterPro" id="IPR013121">
    <property type="entry name" value="Fe_red_NAD-bd_6"/>
</dbReference>
<dbReference type="Pfam" id="PF01794">
    <property type="entry name" value="Ferric_reduct"/>
    <property type="match status" value="1"/>
</dbReference>
<dbReference type="GO" id="GO:0005886">
    <property type="term" value="C:plasma membrane"/>
    <property type="evidence" value="ECO:0007669"/>
    <property type="project" value="TreeGrafter"/>
</dbReference>
<feature type="chain" id="PRO_5001779912" description="FAD-binding FR-type domain-containing protein" evidence="12">
    <location>
        <begin position="29"/>
        <end position="714"/>
    </location>
</feature>
<protein>
    <recommendedName>
        <fullName evidence="13">FAD-binding FR-type domain-containing protein</fullName>
    </recommendedName>
</protein>
<organism evidence="14 15">
    <name type="scientific">Stachybotrys chlorohalonatus (strain IBT 40285)</name>
    <dbReference type="NCBI Taxonomy" id="1283841"/>
    <lineage>
        <taxon>Eukaryota</taxon>
        <taxon>Fungi</taxon>
        <taxon>Dikarya</taxon>
        <taxon>Ascomycota</taxon>
        <taxon>Pezizomycotina</taxon>
        <taxon>Sordariomycetes</taxon>
        <taxon>Hypocreomycetidae</taxon>
        <taxon>Hypocreales</taxon>
        <taxon>Stachybotryaceae</taxon>
        <taxon>Stachybotrys</taxon>
    </lineage>
</organism>
<accession>A0A084QVY5</accession>
<feature type="transmembrane region" description="Helical" evidence="11">
    <location>
        <begin position="355"/>
        <end position="378"/>
    </location>
</feature>
<dbReference type="InterPro" id="IPR039261">
    <property type="entry name" value="FNR_nucleotide-bd"/>
</dbReference>
<feature type="transmembrane region" description="Helical" evidence="11">
    <location>
        <begin position="319"/>
        <end position="343"/>
    </location>
</feature>
<keyword evidence="4 11" id="KW-0812">Transmembrane</keyword>
<sequence>MRPPTFSAFVVLPTLLLLCITSPTSVAAESGSVADAFCLHACRNCIESIHFTDVNGSLPDAPRICRSSLGVTSLYLCMRLYCGDKARDHGVETFGRHCETEYGVAIPGYAELAGRYTEEDIARLERVDYRQKNDESVREVVVPSEKHFTTWAKTLDATQYVHHYHFWYGAAMMIFWVVVVAIGMVNRLVVALPSRQTQTSEKSGKISTWLRRRVLFPATFGHRRAQSIWWCTVPSRVQTLTILVFLIMNVFFCVHGFKLFPGNYYFPAIHSQVLRYVSDRTGIISFANFPVIWLFGMRNNLLMWLTGWDFGTYNNFHRWVARIATVQAVVHSIGYTIMIVEFGGWNYYAFFWTWMFWWAGQVATILMCVLLGVSIYWIRRQQYELFLILHIVFSLIVLVTMLLHVSIVNGMYNILFWIPLFIWVIDRVARTLRIIAFNPFFWNTKALATYDASSNIVRLHVQSHTSFYTPKAGTYYFLMVLNDPRCWESHPFTVALPSNRNKGLKSKILGEDSPLLEPRNDDETDGSGGDDEKDAMTFLIRPYDSFTRRLREKAEANGPLAASTVRVVVEGPYGHTEPLHRFKNVLFLVGGSGIVVPLSYLHSLTSPSVHIHWAVREARFAEAVLQKEFRNAPDVSVDIYMTASSDRLEGVRCHAGRLDVAAEVESAVRRVGKESLAVVACGPAGLADDARRAVVEALGKAEGAVEYFEESFQW</sequence>
<keyword evidence="15" id="KW-1185">Reference proteome</keyword>
<feature type="transmembrane region" description="Helical" evidence="11">
    <location>
        <begin position="385"/>
        <end position="405"/>
    </location>
</feature>
<feature type="domain" description="FAD-binding FR-type" evidence="13">
    <location>
        <begin position="427"/>
        <end position="579"/>
    </location>
</feature>
<dbReference type="AlphaFoldDB" id="A0A084QVY5"/>
<feature type="region of interest" description="Disordered" evidence="10">
    <location>
        <begin position="512"/>
        <end position="534"/>
    </location>
</feature>
<dbReference type="InterPro" id="IPR017927">
    <property type="entry name" value="FAD-bd_FR_type"/>
</dbReference>
<evidence type="ECO:0000256" key="9">
    <source>
        <dbReference type="ARBA" id="ARBA00023180"/>
    </source>
</evidence>
<dbReference type="GO" id="GO:0006826">
    <property type="term" value="P:iron ion transport"/>
    <property type="evidence" value="ECO:0007669"/>
    <property type="project" value="TreeGrafter"/>
</dbReference>
<evidence type="ECO:0000256" key="5">
    <source>
        <dbReference type="ARBA" id="ARBA00022989"/>
    </source>
</evidence>